<keyword evidence="3" id="KW-1185">Reference proteome</keyword>
<reference evidence="2" key="1">
    <citation type="submission" date="2012-09" db="EMBL/GenBank/DDBJ databases">
        <title>Genome Sequence of alkane-degrading Bacterium Alcanivorax balearicus MACL04.</title>
        <authorList>
            <person name="Lai Q."/>
            <person name="Shao Z."/>
        </authorList>
    </citation>
    <scope>NUCLEOTIDE SEQUENCE</scope>
    <source>
        <strain evidence="2">MACL04</strain>
    </source>
</reference>
<evidence type="ECO:0000313" key="2">
    <source>
        <dbReference type="EMBL" id="MCU5783198.1"/>
    </source>
</evidence>
<name>A0ABT2R081_9GAMM</name>
<keyword evidence="1" id="KW-0812">Transmembrane</keyword>
<organism evidence="2 3">
    <name type="scientific">Alloalcanivorax balearicus MACL04</name>
    <dbReference type="NCBI Taxonomy" id="1177182"/>
    <lineage>
        <taxon>Bacteria</taxon>
        <taxon>Pseudomonadati</taxon>
        <taxon>Pseudomonadota</taxon>
        <taxon>Gammaproteobacteria</taxon>
        <taxon>Oceanospirillales</taxon>
        <taxon>Alcanivoracaceae</taxon>
        <taxon>Alloalcanivorax</taxon>
    </lineage>
</organism>
<keyword evidence="1" id="KW-1133">Transmembrane helix</keyword>
<evidence type="ECO:0000256" key="1">
    <source>
        <dbReference type="SAM" id="Phobius"/>
    </source>
</evidence>
<dbReference type="EMBL" id="ARXS01000013">
    <property type="protein sequence ID" value="MCU5783198.1"/>
    <property type="molecule type" value="Genomic_DNA"/>
</dbReference>
<feature type="transmembrane region" description="Helical" evidence="1">
    <location>
        <begin position="36"/>
        <end position="52"/>
    </location>
</feature>
<feature type="transmembrane region" description="Helical" evidence="1">
    <location>
        <begin position="64"/>
        <end position="82"/>
    </location>
</feature>
<dbReference type="RefSeq" id="WP_262460796.1">
    <property type="nucleotide sequence ID" value="NZ_ARXS01000013.1"/>
</dbReference>
<proteinExistence type="predicted"/>
<keyword evidence="1" id="KW-0472">Membrane</keyword>
<gene>
    <name evidence="2" type="ORF">MA04_02498</name>
</gene>
<sequence length="153" mass="15784">MKLIAGIIGGLILAVLGAILVTMTFAASPEKGGGWGATAFFVFWIIGIAVALGAKSPAKAWRRLLLSSAVLSFLAPISAIIYTGSFMATQIDTASEYAGAQAAGVAVGGGLISGFMGFVGFFLGVVFLIIGLLVGRDKQVVYIERQPQAEGER</sequence>
<comment type="caution">
    <text evidence="2">The sequence shown here is derived from an EMBL/GenBank/DDBJ whole genome shotgun (WGS) entry which is preliminary data.</text>
</comment>
<accession>A0ABT2R081</accession>
<evidence type="ECO:0000313" key="3">
    <source>
        <dbReference type="Proteomes" id="UP001064106"/>
    </source>
</evidence>
<protein>
    <submittedName>
        <fullName evidence="2">Uncharacterized protein</fullName>
    </submittedName>
</protein>
<dbReference type="Proteomes" id="UP001064106">
    <property type="component" value="Unassembled WGS sequence"/>
</dbReference>
<feature type="transmembrane region" description="Helical" evidence="1">
    <location>
        <begin position="102"/>
        <end position="135"/>
    </location>
</feature>